<keyword evidence="2" id="KW-1185">Reference proteome</keyword>
<dbReference type="HOGENOM" id="CLU_2341568_0_0_5"/>
<dbReference type="STRING" id="1458461.BN1012_Phect263"/>
<proteinExistence type="predicted"/>
<organism evidence="1 2">
    <name type="scientific">Candidatus Phaeomarinibacter ectocarpi</name>
    <dbReference type="NCBI Taxonomy" id="1458461"/>
    <lineage>
        <taxon>Bacteria</taxon>
        <taxon>Pseudomonadati</taxon>
        <taxon>Pseudomonadota</taxon>
        <taxon>Alphaproteobacteria</taxon>
        <taxon>Hyphomicrobiales</taxon>
        <taxon>Parvibaculaceae</taxon>
        <taxon>Candidatus Phaeomarinibacter</taxon>
    </lineage>
</organism>
<reference evidence="1 2" key="1">
    <citation type="journal article" date="2014" name="Front. Genet.">
        <title>Genome and metabolic network of "Candidatus Phaeomarinobacter ectocarpi" Ec32, a new candidate genus of Alphaproteobacteria frequently associated with brown algae.</title>
        <authorList>
            <person name="Dittami S.M."/>
            <person name="Barbeyron T."/>
            <person name="Boyen C."/>
            <person name="Cambefort J."/>
            <person name="Collet G."/>
            <person name="Delage L."/>
            <person name="Gobet A."/>
            <person name="Groisillier A."/>
            <person name="Leblanc C."/>
            <person name="Michel G."/>
            <person name="Scornet D."/>
            <person name="Siegel A."/>
            <person name="Tapia J.E."/>
            <person name="Tonon T."/>
        </authorList>
    </citation>
    <scope>NUCLEOTIDE SEQUENCE [LARGE SCALE GENOMIC DNA]</scope>
    <source>
        <strain evidence="1 2">Ec32</strain>
    </source>
</reference>
<gene>
    <name evidence="1" type="ORF">BN1012_Phect263</name>
</gene>
<evidence type="ECO:0000313" key="1">
    <source>
        <dbReference type="EMBL" id="CDO58477.1"/>
    </source>
</evidence>
<dbReference type="AlphaFoldDB" id="X5MBS7"/>
<name>X5MBS7_9HYPH</name>
<dbReference type="EMBL" id="HG966617">
    <property type="protein sequence ID" value="CDO58477.1"/>
    <property type="molecule type" value="Genomic_DNA"/>
</dbReference>
<sequence>MIEQLPQFLNENGIRTYSVEDPERHFLIVSDDHPAAPMILLSVFVTIDDVTYMQQSHCSFGDQQATDIVMSWTNGTQLTGGQGFTIYPPMGKDFQAR</sequence>
<protein>
    <submittedName>
        <fullName evidence="1">Uncharacterized protein</fullName>
    </submittedName>
</protein>
<dbReference type="KEGG" id="pect:BN1012_Phect263"/>
<accession>X5MBS7</accession>
<evidence type="ECO:0000313" key="2">
    <source>
        <dbReference type="Proteomes" id="UP000032160"/>
    </source>
</evidence>
<dbReference type="Proteomes" id="UP000032160">
    <property type="component" value="Chromosome I"/>
</dbReference>